<evidence type="ECO:0000256" key="2">
    <source>
        <dbReference type="ARBA" id="ARBA00022692"/>
    </source>
</evidence>
<keyword evidence="7" id="KW-1185">Reference proteome</keyword>
<feature type="transmembrane region" description="Helical" evidence="5">
    <location>
        <begin position="51"/>
        <end position="80"/>
    </location>
</feature>
<evidence type="ECO:0000256" key="5">
    <source>
        <dbReference type="SAM" id="Phobius"/>
    </source>
</evidence>
<protein>
    <submittedName>
        <fullName evidence="6">DoxX family protein</fullName>
    </submittedName>
</protein>
<keyword evidence="2 5" id="KW-0812">Transmembrane</keyword>
<gene>
    <name evidence="6" type="ORF">VA596_26810</name>
</gene>
<sequence>MSTAYLIVSILGAAMAGFSACSVFTHAKWVVEPLAEYGVPRSWWPWLGTAKAAGAVGLVAGLFVPVIGVAAGIGLVLYFTGAVITVARAKSYAHLAFPLMYMAPVVAALVLT</sequence>
<keyword evidence="3 5" id="KW-1133">Transmembrane helix</keyword>
<keyword evidence="4 5" id="KW-0472">Membrane</keyword>
<feature type="transmembrane region" description="Helical" evidence="5">
    <location>
        <begin position="92"/>
        <end position="111"/>
    </location>
</feature>
<reference evidence="6 7" key="1">
    <citation type="submission" date="2023-12" db="EMBL/GenBank/DDBJ databases">
        <title>Amycolatopsis sp. V23-08.</title>
        <authorList>
            <person name="Somphong A."/>
        </authorList>
    </citation>
    <scope>NUCLEOTIDE SEQUENCE [LARGE SCALE GENOMIC DNA]</scope>
    <source>
        <strain evidence="6 7">V23-08</strain>
    </source>
</reference>
<accession>A0ABU5RBF6</accession>
<evidence type="ECO:0000313" key="6">
    <source>
        <dbReference type="EMBL" id="MEA5363170.1"/>
    </source>
</evidence>
<dbReference type="Proteomes" id="UP001304298">
    <property type="component" value="Unassembled WGS sequence"/>
</dbReference>
<organism evidence="6 7">
    <name type="scientific">Amycolatopsis heterodermiae</name>
    <dbReference type="NCBI Taxonomy" id="3110235"/>
    <lineage>
        <taxon>Bacteria</taxon>
        <taxon>Bacillati</taxon>
        <taxon>Actinomycetota</taxon>
        <taxon>Actinomycetes</taxon>
        <taxon>Pseudonocardiales</taxon>
        <taxon>Pseudonocardiaceae</taxon>
        <taxon>Amycolatopsis</taxon>
    </lineage>
</organism>
<evidence type="ECO:0000256" key="3">
    <source>
        <dbReference type="ARBA" id="ARBA00022989"/>
    </source>
</evidence>
<evidence type="ECO:0000256" key="1">
    <source>
        <dbReference type="ARBA" id="ARBA00004141"/>
    </source>
</evidence>
<dbReference type="RefSeq" id="WP_323330922.1">
    <property type="nucleotide sequence ID" value="NZ_JAYFSI010000006.1"/>
</dbReference>
<dbReference type="EMBL" id="JAYFSI010000006">
    <property type="protein sequence ID" value="MEA5363170.1"/>
    <property type="molecule type" value="Genomic_DNA"/>
</dbReference>
<proteinExistence type="predicted"/>
<evidence type="ECO:0000256" key="4">
    <source>
        <dbReference type="ARBA" id="ARBA00023136"/>
    </source>
</evidence>
<dbReference type="InterPro" id="IPR032808">
    <property type="entry name" value="DoxX"/>
</dbReference>
<comment type="caution">
    <text evidence="6">The sequence shown here is derived from an EMBL/GenBank/DDBJ whole genome shotgun (WGS) entry which is preliminary data.</text>
</comment>
<comment type="subcellular location">
    <subcellularLocation>
        <location evidence="1">Membrane</location>
        <topology evidence="1">Multi-pass membrane protein</topology>
    </subcellularLocation>
</comment>
<dbReference type="Pfam" id="PF13564">
    <property type="entry name" value="DoxX_2"/>
    <property type="match status" value="1"/>
</dbReference>
<name>A0ABU5RBF6_9PSEU</name>
<evidence type="ECO:0000313" key="7">
    <source>
        <dbReference type="Proteomes" id="UP001304298"/>
    </source>
</evidence>